<dbReference type="PATRIC" id="fig|84022.5.peg.2899"/>
<dbReference type="GO" id="GO:0005524">
    <property type="term" value="F:ATP binding"/>
    <property type="evidence" value="ECO:0007669"/>
    <property type="project" value="InterPro"/>
</dbReference>
<dbReference type="InterPro" id="IPR043128">
    <property type="entry name" value="Rev_trsase/Diguanyl_cyclase"/>
</dbReference>
<keyword evidence="3" id="KW-1185">Reference proteome</keyword>
<dbReference type="Gene3D" id="3.40.50.300">
    <property type="entry name" value="P-loop containing nucleotide triphosphate hydrolases"/>
    <property type="match status" value="1"/>
</dbReference>
<dbReference type="GO" id="GO:0004672">
    <property type="term" value="F:protein kinase activity"/>
    <property type="evidence" value="ECO:0007669"/>
    <property type="project" value="InterPro"/>
</dbReference>
<dbReference type="InterPro" id="IPR027417">
    <property type="entry name" value="P-loop_NTPase"/>
</dbReference>
<gene>
    <name evidence="2" type="ORF">CACET_c14380</name>
</gene>
<dbReference type="FunFam" id="3.30.70.270:FF:000001">
    <property type="entry name" value="Diguanylate cyclase domain protein"/>
    <property type="match status" value="1"/>
</dbReference>
<proteinExistence type="predicted"/>
<dbReference type="RefSeq" id="WP_044823676.1">
    <property type="nucleotide sequence ID" value="NZ_CP009687.1"/>
</dbReference>
<dbReference type="InterPro" id="IPR041664">
    <property type="entry name" value="AAA_16"/>
</dbReference>
<dbReference type="InterPro" id="IPR019734">
    <property type="entry name" value="TPR_rpt"/>
</dbReference>
<evidence type="ECO:0000313" key="2">
    <source>
        <dbReference type="EMBL" id="AKL94902.1"/>
    </source>
</evidence>
<dbReference type="SUPFAM" id="SSF56112">
    <property type="entry name" value="Protein kinase-like (PK-like)"/>
    <property type="match status" value="1"/>
</dbReference>
<reference evidence="2 3" key="1">
    <citation type="submission" date="2014-10" db="EMBL/GenBank/DDBJ databases">
        <title>Genome sequence of Clostridium aceticum DSM 1496.</title>
        <authorList>
            <person name="Poehlein A."/>
            <person name="Schiel-Bengelsdorf B."/>
            <person name="Gottschalk G."/>
            <person name="Duerre P."/>
            <person name="Daniel R."/>
        </authorList>
    </citation>
    <scope>NUCLEOTIDE SEQUENCE [LARGE SCALE GENOMIC DNA]</scope>
    <source>
        <strain evidence="2 3">DSM 1496</strain>
    </source>
</reference>
<dbReference type="PANTHER" id="PTHR45138">
    <property type="entry name" value="REGULATORY COMPONENTS OF SENSORY TRANSDUCTION SYSTEM"/>
    <property type="match status" value="1"/>
</dbReference>
<accession>A0A0D8IC10</accession>
<dbReference type="OrthoDB" id="9805474at2"/>
<dbReference type="SMART" id="SM00267">
    <property type="entry name" value="GGDEF"/>
    <property type="match status" value="1"/>
</dbReference>
<dbReference type="InterPro" id="IPR011009">
    <property type="entry name" value="Kinase-like_dom_sf"/>
</dbReference>
<dbReference type="InterPro" id="IPR000719">
    <property type="entry name" value="Prot_kinase_dom"/>
</dbReference>
<protein>
    <submittedName>
        <fullName evidence="2">Diguanylate cyclase</fullName>
    </submittedName>
</protein>
<dbReference type="PROSITE" id="PS50887">
    <property type="entry name" value="GGDEF"/>
    <property type="match status" value="1"/>
</dbReference>
<dbReference type="SMART" id="SM00220">
    <property type="entry name" value="S_TKc"/>
    <property type="match status" value="1"/>
</dbReference>
<dbReference type="GO" id="GO:0005886">
    <property type="term" value="C:plasma membrane"/>
    <property type="evidence" value="ECO:0007669"/>
    <property type="project" value="TreeGrafter"/>
</dbReference>
<dbReference type="SUPFAM" id="SSF48452">
    <property type="entry name" value="TPR-like"/>
    <property type="match status" value="2"/>
</dbReference>
<dbReference type="GO" id="GO:1902201">
    <property type="term" value="P:negative regulation of bacterial-type flagellum-dependent cell motility"/>
    <property type="evidence" value="ECO:0007669"/>
    <property type="project" value="TreeGrafter"/>
</dbReference>
<dbReference type="InterPro" id="IPR011990">
    <property type="entry name" value="TPR-like_helical_dom_sf"/>
</dbReference>
<dbReference type="PANTHER" id="PTHR45138:SF9">
    <property type="entry name" value="DIGUANYLATE CYCLASE DGCM-RELATED"/>
    <property type="match status" value="1"/>
</dbReference>
<dbReference type="GO" id="GO:0043709">
    <property type="term" value="P:cell adhesion involved in single-species biofilm formation"/>
    <property type="evidence" value="ECO:0007669"/>
    <property type="project" value="TreeGrafter"/>
</dbReference>
<dbReference type="Proteomes" id="UP000035704">
    <property type="component" value="Chromosome"/>
</dbReference>
<dbReference type="PROSITE" id="PS50011">
    <property type="entry name" value="PROTEIN_KINASE_DOM"/>
    <property type="match status" value="1"/>
</dbReference>
<dbReference type="InterPro" id="IPR050469">
    <property type="entry name" value="Diguanylate_Cyclase"/>
</dbReference>
<dbReference type="NCBIfam" id="TIGR00254">
    <property type="entry name" value="GGDEF"/>
    <property type="match status" value="1"/>
</dbReference>
<dbReference type="Gene3D" id="1.10.510.10">
    <property type="entry name" value="Transferase(Phosphotransferase) domain 1"/>
    <property type="match status" value="1"/>
</dbReference>
<dbReference type="KEGG" id="cace:CACET_c14380"/>
<dbReference type="PROSITE" id="PS50005">
    <property type="entry name" value="TPR"/>
    <property type="match status" value="2"/>
</dbReference>
<dbReference type="SUPFAM" id="SSF55073">
    <property type="entry name" value="Nucleotide cyclase"/>
    <property type="match status" value="1"/>
</dbReference>
<name>A0A0D8IC10_9CLOT</name>
<dbReference type="Gene3D" id="3.30.70.270">
    <property type="match status" value="1"/>
</dbReference>
<evidence type="ECO:0000313" key="3">
    <source>
        <dbReference type="Proteomes" id="UP000035704"/>
    </source>
</evidence>
<dbReference type="SUPFAM" id="SSF52540">
    <property type="entry name" value="P-loop containing nucleoside triphosphate hydrolases"/>
    <property type="match status" value="1"/>
</dbReference>
<dbReference type="InterPro" id="IPR000160">
    <property type="entry name" value="GGDEF_dom"/>
</dbReference>
<dbReference type="Pfam" id="PF13424">
    <property type="entry name" value="TPR_12"/>
    <property type="match status" value="1"/>
</dbReference>
<dbReference type="EMBL" id="CP009687">
    <property type="protein sequence ID" value="AKL94902.1"/>
    <property type="molecule type" value="Genomic_DNA"/>
</dbReference>
<dbReference type="Pfam" id="PF00990">
    <property type="entry name" value="GGDEF"/>
    <property type="match status" value="1"/>
</dbReference>
<dbReference type="CDD" id="cd01949">
    <property type="entry name" value="GGDEF"/>
    <property type="match status" value="1"/>
</dbReference>
<dbReference type="Gene3D" id="1.25.40.10">
    <property type="entry name" value="Tetratricopeptide repeat domain"/>
    <property type="match status" value="2"/>
</dbReference>
<dbReference type="GO" id="GO:0052621">
    <property type="term" value="F:diguanylate cyclase activity"/>
    <property type="evidence" value="ECO:0007669"/>
    <property type="project" value="TreeGrafter"/>
</dbReference>
<dbReference type="Pfam" id="PF13191">
    <property type="entry name" value="AAA_16"/>
    <property type="match status" value="1"/>
</dbReference>
<comment type="subcellular location">
    <subcellularLocation>
        <location evidence="1">Membrane</location>
        <topology evidence="1">Single-pass membrane protein</topology>
    </subcellularLocation>
</comment>
<dbReference type="SMART" id="SM00028">
    <property type="entry name" value="TPR"/>
    <property type="match status" value="7"/>
</dbReference>
<dbReference type="Pfam" id="PF00069">
    <property type="entry name" value="Pkinase"/>
    <property type="match status" value="1"/>
</dbReference>
<sequence length="1798" mass="210970">MELINNRYKIIEPLEKSQKQYVAIDLFKGEQKILLYIIDDNRLNRGFINYCINYFHEISSLTHPNILSIYHFDIIETIDDQPTKKAKYYYTTEYIDREKSLKMEAPFSPTQILVLYRQLSKGIEFLHFHGIIYKFLSLDTLFIQEDQEGLTIKLLDLITIKRKEIEKKYSGLSSDSFIAPEVISDLTLGNYTDIYSLGRVLCYFYTLEIMNFNKLVQNINWFHGNYEKRWEVNFFKLIQKMIRTDLNDRLHTIYQVNEGIVKLYNLEEKLENPKQLEKLNFKTPIIGRDKELKQILSIHTMVKDHQGESYKNLVLIHGGGGIGKTRLVKEVLYRVKLGKYKTFSTNILSEDQDFYNVVSKIIRQMLSLAPSNTIEKYYIELLRLTPEIGINKKIVYDKELSKEKEILRLYDRVTNFIIDVSLKHPITIAFDDLHLADATILKFIDYFHSINIIKKAPVTMILTFNKESHGYKEIEEYIKKWMKRQHTIDIKLGRLTVEETAKLIKHILGCSEEPLDFATEMMKDTEGNPGAIEELLEELYAQNLLTVDYYNVHKGCLWRVTEDDYSKIKLSTNFDQALFRQIDGINYLQKKVLEIVAVFKTSVSLEIITKLLGDSENYTTYIDRLVELKILDEKLEDWGYAYSFHSKQLKYHIYYNIDKEEKRKLHILISEILEKLYKKEDRENKEELIYHLLQSNQRDKAIHYCIEAGDGMSRLRIYTEALTFYENAYALLEENDSRKVKILVKLGNTYQKQSKSEKAIDYYKEAVCLAEAEGAHKTLIDIKNKIGYIYLLKNQLEEAIKCLQESIEMAGKHYYFSGSLEAGYFLSRAYINMRRIKSAELLCNAHLNLAYSYNNLEYIGLFLSQKGVIEHLKSDALKAIGFFKESIRYFEQDGKTQEIAGTLNNIGNVFVEHFQNSGNARKYYERALKIAQQYNDFEMMIKIYNGIAISYMLEEEYQKAIELLNKNAAFCINFPDHANRFPLYIYFAQCYLHIAEYSKAYSYLLKAKEELRSYPEEILYFEMYYEVEAQLYMVIGAYEEALDSTTAFFQKFERSHLKRQLKMKMINFFSSYYLNQEVNDEVLLDLIEAYKQTFYIKDIKELLFYSSLYYFNKKDLAKARKLQQKEDELKTVIHMQHSFLKDTYIKALLTECPKEKIKLLENIVLKKSLDDCKELKWRFYSELGRAYYVLKDYYYAVYYYLKALYTIKTIFLKVPEELKEKYLLDEEKYGIKRKLAIIEASIKKQSKPDLKNDKIDMESYFKIGHLQELFKNPDFYRYAAEEYEKNFPVGIDNIEELLSQLVYHTKQNLDLLLKLAAKKVLAKKAMLISAYNQQEEVVSFGEKVDIEKVAHIFESVSKKQDGLFIDNIKNFIENDKEFLHYERKTFICLPIFQKGEQNKRVENDLREEKVKKILGYLYMETDEVFHNFTLEGYKTCEKLLPLASILLDNYYLKISSFVDKLTGVYTRKYFEHMLLEEMEKVKNQGGTFSIIMCDIDHFKKINDTYGHQRGDFILTKVGKVLIENVRKTDLVGRYGGEEFIIMLPDTTKKQAYKVAEKIRKEIEVLEILENKDKITLSFGIASYMEEGLNKEDIIEKADQALYAAKEKGRNQTVIWEVGIGFIDKRIDKLAGIVKGNIVEDQRNVLVLMEAIELIGSTEENTSKISTLLGRLIETLEAEEGILFKVKKSKITGCFGRRRFNSGWVDDISYNKDLIKKVLSTGKGEYLIDWQDIKTTNALTGTPNWKSIIITPTLFCGEITGILYLSVPLMEKEFDFQLYNLAKAASSIIAPILNSIDIE</sequence>
<organism evidence="2 3">
    <name type="scientific">Clostridium aceticum</name>
    <dbReference type="NCBI Taxonomy" id="84022"/>
    <lineage>
        <taxon>Bacteria</taxon>
        <taxon>Bacillati</taxon>
        <taxon>Bacillota</taxon>
        <taxon>Clostridia</taxon>
        <taxon>Eubacteriales</taxon>
        <taxon>Clostridiaceae</taxon>
        <taxon>Clostridium</taxon>
    </lineage>
</organism>
<dbReference type="InterPro" id="IPR029787">
    <property type="entry name" value="Nucleotide_cyclase"/>
</dbReference>
<dbReference type="STRING" id="84022.CACET_c14380"/>
<evidence type="ECO:0000256" key="1">
    <source>
        <dbReference type="ARBA" id="ARBA00004167"/>
    </source>
</evidence>